<dbReference type="Proteomes" id="UP000218231">
    <property type="component" value="Unassembled WGS sequence"/>
</dbReference>
<proteinExistence type="predicted"/>
<gene>
    <name evidence="3" type="ORF">WR25_16853</name>
</gene>
<keyword evidence="4" id="KW-1185">Reference proteome</keyword>
<reference evidence="3 4" key="1">
    <citation type="journal article" date="2017" name="Curr. Biol.">
        <title>Genome architecture and evolution of a unichromosomal asexual nematode.</title>
        <authorList>
            <person name="Fradin H."/>
            <person name="Zegar C."/>
            <person name="Gutwein M."/>
            <person name="Lucas J."/>
            <person name="Kovtun M."/>
            <person name="Corcoran D."/>
            <person name="Baugh L.R."/>
            <person name="Kiontke K."/>
            <person name="Gunsalus K."/>
            <person name="Fitch D.H."/>
            <person name="Piano F."/>
        </authorList>
    </citation>
    <scope>NUCLEOTIDE SEQUENCE [LARGE SCALE GENOMIC DNA]</scope>
    <source>
        <strain evidence="3">PF1309</strain>
    </source>
</reference>
<dbReference type="AlphaFoldDB" id="A0A2A2LDN8"/>
<feature type="region of interest" description="Disordered" evidence="1">
    <location>
        <begin position="80"/>
        <end position="123"/>
    </location>
</feature>
<accession>A0A2A2LDN8</accession>
<evidence type="ECO:0000313" key="4">
    <source>
        <dbReference type="Proteomes" id="UP000218231"/>
    </source>
</evidence>
<evidence type="ECO:0000256" key="1">
    <source>
        <dbReference type="SAM" id="MobiDB-lite"/>
    </source>
</evidence>
<protein>
    <submittedName>
        <fullName evidence="3">Uncharacterized protein</fullName>
    </submittedName>
</protein>
<keyword evidence="2" id="KW-1133">Transmembrane helix</keyword>
<name>A0A2A2LDN8_9BILA</name>
<keyword evidence="2" id="KW-0472">Membrane</keyword>
<dbReference type="EMBL" id="LIAE01006873">
    <property type="protein sequence ID" value="PAV84264.1"/>
    <property type="molecule type" value="Genomic_DNA"/>
</dbReference>
<evidence type="ECO:0000313" key="3">
    <source>
        <dbReference type="EMBL" id="PAV84264.1"/>
    </source>
</evidence>
<keyword evidence="2" id="KW-0812">Transmembrane</keyword>
<feature type="transmembrane region" description="Helical" evidence="2">
    <location>
        <begin position="188"/>
        <end position="206"/>
    </location>
</feature>
<evidence type="ECO:0000256" key="2">
    <source>
        <dbReference type="SAM" id="Phobius"/>
    </source>
</evidence>
<sequence>MYSHVFAGPNSIAQSQEVLIAQEAQVQVTRQTSTVSGQNAQKDAFQKSQQKQIRQQGEEATESNTVAKGAQNELTNVFECKEIQKRTPSRSNSRSRKESSAGKTPRSINIPKSVTSTLQRASRSIERRVTPVVSDVKRLLRDSSSSRGPVSRSYSTRNGAGCVIPSMDAVKAKSRQLWLQAKRNQREILVTLALLLLVALIVYSVLHSDPAKVRIWIQTAPNRFQTWVKNLVKK</sequence>
<feature type="compositionally biased region" description="Polar residues" evidence="1">
    <location>
        <begin position="106"/>
        <end position="122"/>
    </location>
</feature>
<organism evidence="3 4">
    <name type="scientific">Diploscapter pachys</name>
    <dbReference type="NCBI Taxonomy" id="2018661"/>
    <lineage>
        <taxon>Eukaryota</taxon>
        <taxon>Metazoa</taxon>
        <taxon>Ecdysozoa</taxon>
        <taxon>Nematoda</taxon>
        <taxon>Chromadorea</taxon>
        <taxon>Rhabditida</taxon>
        <taxon>Rhabditina</taxon>
        <taxon>Rhabditomorpha</taxon>
        <taxon>Rhabditoidea</taxon>
        <taxon>Rhabditidae</taxon>
        <taxon>Diploscapter</taxon>
    </lineage>
</organism>
<comment type="caution">
    <text evidence="3">The sequence shown here is derived from an EMBL/GenBank/DDBJ whole genome shotgun (WGS) entry which is preliminary data.</text>
</comment>